<evidence type="ECO:0000313" key="2">
    <source>
        <dbReference type="EMBL" id="KAK3930730.1"/>
    </source>
</evidence>
<dbReference type="PANTHER" id="PTHR21398">
    <property type="entry name" value="AGAP007094-PA"/>
    <property type="match status" value="1"/>
</dbReference>
<proteinExistence type="predicted"/>
<sequence>MKPTLRPLLLVLLALCAAWPEPAEGRGRHARNLIFTPTGAKVQVIMGFGIPVDLPHQAVTMGYVIKSNYLTPFNASQYTRPLEYFSSRSARSLAEAPVPSATTEHLPSRWHLYNSLQVAVEQLGAGAGKGRECLLKAVCEAAAFSMRHDGLLGELLHVVLTPSATREPVLRHEDYEFHAAERAGRQARGAQDPVDICARMFGGCTTGTLDLFTRLLPF</sequence>
<feature type="signal peptide" evidence="1">
    <location>
        <begin position="1"/>
        <end position="25"/>
    </location>
</feature>
<reference evidence="2" key="2">
    <citation type="journal article" date="2023" name="BMC Genomics">
        <title>Pest status, molecular evolution, and epigenetic factors derived from the genome assembly of Frankliniella fusca, a thysanopteran phytovirus vector.</title>
        <authorList>
            <person name="Catto M.A."/>
            <person name="Labadie P.E."/>
            <person name="Jacobson A.L."/>
            <person name="Kennedy G.G."/>
            <person name="Srinivasan R."/>
            <person name="Hunt B.G."/>
        </authorList>
    </citation>
    <scope>NUCLEOTIDE SEQUENCE</scope>
    <source>
        <strain evidence="2">PL_HMW_Pooled</strain>
    </source>
</reference>
<protein>
    <submittedName>
        <fullName evidence="2">Short chain dehydrogenase trt9</fullName>
    </submittedName>
</protein>
<organism evidence="2 3">
    <name type="scientific">Frankliniella fusca</name>
    <dbReference type="NCBI Taxonomy" id="407009"/>
    <lineage>
        <taxon>Eukaryota</taxon>
        <taxon>Metazoa</taxon>
        <taxon>Ecdysozoa</taxon>
        <taxon>Arthropoda</taxon>
        <taxon>Hexapoda</taxon>
        <taxon>Insecta</taxon>
        <taxon>Pterygota</taxon>
        <taxon>Neoptera</taxon>
        <taxon>Paraneoptera</taxon>
        <taxon>Thysanoptera</taxon>
        <taxon>Terebrantia</taxon>
        <taxon>Thripoidea</taxon>
        <taxon>Thripidae</taxon>
        <taxon>Frankliniella</taxon>
    </lineage>
</organism>
<dbReference type="PANTHER" id="PTHR21398:SF21">
    <property type="entry name" value="AGAP004005-PA"/>
    <property type="match status" value="1"/>
</dbReference>
<gene>
    <name evidence="2" type="ORF">KUF71_024087</name>
</gene>
<dbReference type="Proteomes" id="UP001219518">
    <property type="component" value="Unassembled WGS sequence"/>
</dbReference>
<keyword evidence="3" id="KW-1185">Reference proteome</keyword>
<feature type="chain" id="PRO_5041933255" evidence="1">
    <location>
        <begin position="26"/>
        <end position="218"/>
    </location>
</feature>
<dbReference type="InterPro" id="IPR006631">
    <property type="entry name" value="DM4_12"/>
</dbReference>
<accession>A0AAE1I0F7</accession>
<dbReference type="AlphaFoldDB" id="A0AAE1I0F7"/>
<dbReference type="SMART" id="SM00718">
    <property type="entry name" value="DM4_12"/>
    <property type="match status" value="1"/>
</dbReference>
<dbReference type="Pfam" id="PF07841">
    <property type="entry name" value="DM4_12"/>
    <property type="match status" value="1"/>
</dbReference>
<name>A0AAE1I0F7_9NEOP</name>
<reference evidence="2" key="1">
    <citation type="submission" date="2021-07" db="EMBL/GenBank/DDBJ databases">
        <authorList>
            <person name="Catto M.A."/>
            <person name="Jacobson A."/>
            <person name="Kennedy G."/>
            <person name="Labadie P."/>
            <person name="Hunt B.G."/>
            <person name="Srinivasan R."/>
        </authorList>
    </citation>
    <scope>NUCLEOTIDE SEQUENCE</scope>
    <source>
        <strain evidence="2">PL_HMW_Pooled</strain>
        <tissue evidence="2">Head</tissue>
    </source>
</reference>
<keyword evidence="1" id="KW-0732">Signal</keyword>
<comment type="caution">
    <text evidence="2">The sequence shown here is derived from an EMBL/GenBank/DDBJ whole genome shotgun (WGS) entry which is preliminary data.</text>
</comment>
<dbReference type="EMBL" id="JAHWGI010001412">
    <property type="protein sequence ID" value="KAK3930730.1"/>
    <property type="molecule type" value="Genomic_DNA"/>
</dbReference>
<evidence type="ECO:0000256" key="1">
    <source>
        <dbReference type="SAM" id="SignalP"/>
    </source>
</evidence>
<evidence type="ECO:0000313" key="3">
    <source>
        <dbReference type="Proteomes" id="UP001219518"/>
    </source>
</evidence>